<name>A0A1X6XER0_9MICO</name>
<feature type="compositionally biased region" description="Basic and acidic residues" evidence="1">
    <location>
        <begin position="108"/>
        <end position="117"/>
    </location>
</feature>
<feature type="compositionally biased region" description="Pro residues" evidence="1">
    <location>
        <begin position="150"/>
        <end position="162"/>
    </location>
</feature>
<dbReference type="AlphaFoldDB" id="A0A1X6XER0"/>
<keyword evidence="2" id="KW-1133">Transmembrane helix</keyword>
<feature type="compositionally biased region" description="Low complexity" evidence="1">
    <location>
        <begin position="35"/>
        <end position="49"/>
    </location>
</feature>
<protein>
    <submittedName>
        <fullName evidence="3">Fe-S oxidoreductase</fullName>
    </submittedName>
</protein>
<gene>
    <name evidence="3" type="ORF">FM105_07430</name>
</gene>
<feature type="compositionally biased region" description="Low complexity" evidence="1">
    <location>
        <begin position="163"/>
        <end position="176"/>
    </location>
</feature>
<evidence type="ECO:0000313" key="4">
    <source>
        <dbReference type="Proteomes" id="UP000196581"/>
    </source>
</evidence>
<feature type="region of interest" description="Disordered" evidence="1">
    <location>
        <begin position="1"/>
        <end position="223"/>
    </location>
</feature>
<feature type="transmembrane region" description="Helical" evidence="2">
    <location>
        <begin position="238"/>
        <end position="260"/>
    </location>
</feature>
<keyword evidence="2" id="KW-0472">Membrane</keyword>
<evidence type="ECO:0000256" key="2">
    <source>
        <dbReference type="SAM" id="Phobius"/>
    </source>
</evidence>
<feature type="compositionally biased region" description="Low complexity" evidence="1">
    <location>
        <begin position="119"/>
        <end position="149"/>
    </location>
</feature>
<dbReference type="RefSeq" id="WP_087006833.1">
    <property type="nucleotide sequence ID" value="NZ_FWFF01000013.1"/>
</dbReference>
<organism evidence="3 4">
    <name type="scientific">Brevibacterium yomogidense</name>
    <dbReference type="NCBI Taxonomy" id="946573"/>
    <lineage>
        <taxon>Bacteria</taxon>
        <taxon>Bacillati</taxon>
        <taxon>Actinomycetota</taxon>
        <taxon>Actinomycetes</taxon>
        <taxon>Micrococcales</taxon>
        <taxon>Brevibacteriaceae</taxon>
        <taxon>Brevibacterium</taxon>
    </lineage>
</organism>
<feature type="region of interest" description="Disordered" evidence="1">
    <location>
        <begin position="267"/>
        <end position="312"/>
    </location>
</feature>
<dbReference type="EMBL" id="FWFF01000013">
    <property type="protein sequence ID" value="SLM97636.1"/>
    <property type="molecule type" value="Genomic_DNA"/>
</dbReference>
<feature type="compositionally biased region" description="Pro residues" evidence="1">
    <location>
        <begin position="204"/>
        <end position="216"/>
    </location>
</feature>
<accession>A0A1X6XER0</accession>
<feature type="compositionally biased region" description="Low complexity" evidence="1">
    <location>
        <begin position="183"/>
        <end position="198"/>
    </location>
</feature>
<proteinExistence type="predicted"/>
<reference evidence="4" key="1">
    <citation type="submission" date="2017-02" db="EMBL/GenBank/DDBJ databases">
        <authorList>
            <person name="Dridi B."/>
        </authorList>
    </citation>
    <scope>NUCLEOTIDE SEQUENCE [LARGE SCALE GENOMIC DNA]</scope>
    <source>
        <strain evidence="4">B Co 03.10</strain>
    </source>
</reference>
<evidence type="ECO:0000256" key="1">
    <source>
        <dbReference type="SAM" id="MobiDB-lite"/>
    </source>
</evidence>
<keyword evidence="4" id="KW-1185">Reference proteome</keyword>
<keyword evidence="2" id="KW-0812">Transmembrane</keyword>
<feature type="compositionally biased region" description="Pro residues" evidence="1">
    <location>
        <begin position="1"/>
        <end position="10"/>
    </location>
</feature>
<sequence>MSVPPPPQHPPPRRQPHAPEDPSLTTQIFIDQSRAAAGRADAGQANAGGHRSADRGQQVPPAEDADTQALSPGDVAEARRRAAEDDGESTQMMSMEDLRQLAASSRIEALDGPREGSGDAVQAPPAGAADDARAQEQAPPGVFSAHVPSHPAPSAPDAPPTAPHAAQPHAAPAAPQTAPPHAAPSTAPAGYPAAAGYAVQSGHPAPPAKPTAPPPAAGGGYAAAGQAEPVRRKRRMPVLAIAFVVLSALIVVGIGGWILVDAVTRDGGQSQQAAPPPPATDDSTGEGGLVDESDDGTAAPGADTESFATPSGNIGCTIDAERARCVVKSFDYSPPAAPDSCEMAEWGSIVVANRDGAGFSCTPAEFPADAEPLEYGQTITAHGMTCSSEETGVSCRSDETGAAFSVARADATFDQAE</sequence>
<dbReference type="Proteomes" id="UP000196581">
    <property type="component" value="Unassembled WGS sequence"/>
</dbReference>
<evidence type="ECO:0000313" key="3">
    <source>
        <dbReference type="EMBL" id="SLM97636.1"/>
    </source>
</evidence>